<gene>
    <name evidence="2" type="ORF">SPRG_09176</name>
</gene>
<dbReference type="OrthoDB" id="78353at2759"/>
<reference evidence="2 3" key="1">
    <citation type="journal article" date="2013" name="PLoS Genet.">
        <title>Distinctive expansion of potential virulence genes in the genome of the oomycete fish pathogen Saprolegnia parasitica.</title>
        <authorList>
            <person name="Jiang R.H."/>
            <person name="de Bruijn I."/>
            <person name="Haas B.J."/>
            <person name="Belmonte R."/>
            <person name="Lobach L."/>
            <person name="Christie J."/>
            <person name="van den Ackerveken G."/>
            <person name="Bottin A."/>
            <person name="Bulone V."/>
            <person name="Diaz-Moreno S.M."/>
            <person name="Dumas B."/>
            <person name="Fan L."/>
            <person name="Gaulin E."/>
            <person name="Govers F."/>
            <person name="Grenville-Briggs L.J."/>
            <person name="Horner N.R."/>
            <person name="Levin J.Z."/>
            <person name="Mammella M."/>
            <person name="Meijer H.J."/>
            <person name="Morris P."/>
            <person name="Nusbaum C."/>
            <person name="Oome S."/>
            <person name="Phillips A.J."/>
            <person name="van Rooyen D."/>
            <person name="Rzeszutek E."/>
            <person name="Saraiva M."/>
            <person name="Secombes C.J."/>
            <person name="Seidl M.F."/>
            <person name="Snel B."/>
            <person name="Stassen J.H."/>
            <person name="Sykes S."/>
            <person name="Tripathy S."/>
            <person name="van den Berg H."/>
            <person name="Vega-Arreguin J.C."/>
            <person name="Wawra S."/>
            <person name="Young S.K."/>
            <person name="Zeng Q."/>
            <person name="Dieguez-Uribeondo J."/>
            <person name="Russ C."/>
            <person name="Tyler B.M."/>
            <person name="van West P."/>
        </authorList>
    </citation>
    <scope>NUCLEOTIDE SEQUENCE [LARGE SCALE GENOMIC DNA]</scope>
    <source>
        <strain evidence="2 3">CBS 223.65</strain>
    </source>
</reference>
<dbReference type="GeneID" id="24131365"/>
<dbReference type="Proteomes" id="UP000030745">
    <property type="component" value="Unassembled WGS sequence"/>
</dbReference>
<proteinExistence type="predicted"/>
<dbReference type="AlphaFoldDB" id="A0A067CFM7"/>
<feature type="region of interest" description="Disordered" evidence="1">
    <location>
        <begin position="1"/>
        <end position="29"/>
    </location>
</feature>
<evidence type="ECO:0000313" key="2">
    <source>
        <dbReference type="EMBL" id="KDO25351.1"/>
    </source>
</evidence>
<dbReference type="VEuPathDB" id="FungiDB:SPRG_09176"/>
<organism evidence="2 3">
    <name type="scientific">Saprolegnia parasitica (strain CBS 223.65)</name>
    <dbReference type="NCBI Taxonomy" id="695850"/>
    <lineage>
        <taxon>Eukaryota</taxon>
        <taxon>Sar</taxon>
        <taxon>Stramenopiles</taxon>
        <taxon>Oomycota</taxon>
        <taxon>Saprolegniomycetes</taxon>
        <taxon>Saprolegniales</taxon>
        <taxon>Saprolegniaceae</taxon>
        <taxon>Saprolegnia</taxon>
    </lineage>
</organism>
<dbReference type="OMA" id="PEACEPF"/>
<accession>A0A067CFM7</accession>
<protein>
    <submittedName>
        <fullName evidence="2">Uncharacterized protein</fullName>
    </submittedName>
</protein>
<sequence>MMTTRGAIDERRRARSRLKQQRRRARDVDEQKDLEKQLYVLQHFLAKYTKPRETTALPWKQVTSALQDAVEDATTINAKLRQQVEYLTSLGHCLASWMAAIDRRCNVPEACEPFTWQHVWLPTDPMARRTSLDWFTQRLYHNTDRMLARTSFPSTPMRIMDHVEIDHGNDLLDRIARLQVDVALSLEDTYAAMRTSIWSTLRGDNAPVSTTYLDHEMVEGIDVNMYYQRMRTPANNCQYNVGREFKSHDRIVFLVGNVRPAADPSATHFGWRSRLAWYILERLGPRTTRVRVLLYNAPCINANGEYMTWHEEHCQIDSSFCHVPEADRWTTHQRFMDDYAAMFLTEQWHELGLHLLPTVSS</sequence>
<dbReference type="KEGG" id="spar:SPRG_09176"/>
<evidence type="ECO:0000313" key="3">
    <source>
        <dbReference type="Proteomes" id="UP000030745"/>
    </source>
</evidence>
<feature type="compositionally biased region" description="Basic residues" evidence="1">
    <location>
        <begin position="13"/>
        <end position="25"/>
    </location>
</feature>
<evidence type="ECO:0000256" key="1">
    <source>
        <dbReference type="SAM" id="MobiDB-lite"/>
    </source>
</evidence>
<dbReference type="RefSeq" id="XP_012204000.1">
    <property type="nucleotide sequence ID" value="XM_012348610.1"/>
</dbReference>
<dbReference type="EMBL" id="KK583233">
    <property type="protein sequence ID" value="KDO25351.1"/>
    <property type="molecule type" value="Genomic_DNA"/>
</dbReference>
<keyword evidence="3" id="KW-1185">Reference proteome</keyword>
<name>A0A067CFM7_SAPPC</name>